<comment type="caution">
    <text evidence="5">The sequence shown here is derived from an EMBL/GenBank/DDBJ whole genome shotgun (WGS) entry which is preliminary data.</text>
</comment>
<name>A0A0K9NR58_ZOSMR</name>
<comment type="similarity">
    <text evidence="1">Belongs to the PPR family. PCMP-H subfamily.</text>
</comment>
<evidence type="ECO:0000259" key="4">
    <source>
        <dbReference type="Pfam" id="PF14432"/>
    </source>
</evidence>
<feature type="domain" description="DYW" evidence="4">
    <location>
        <begin position="536"/>
        <end position="631"/>
    </location>
</feature>
<keyword evidence="2" id="KW-0677">Repeat</keyword>
<dbReference type="Pfam" id="PF13041">
    <property type="entry name" value="PPR_2"/>
    <property type="match status" value="1"/>
</dbReference>
<dbReference type="OrthoDB" id="330671at2759"/>
<dbReference type="InterPro" id="IPR046960">
    <property type="entry name" value="PPR_At4g14850-like_plant"/>
</dbReference>
<evidence type="ECO:0000256" key="1">
    <source>
        <dbReference type="ARBA" id="ARBA00006643"/>
    </source>
</evidence>
<dbReference type="InterPro" id="IPR032867">
    <property type="entry name" value="DYW_dom"/>
</dbReference>
<dbReference type="FunFam" id="1.25.40.10:FF:000690">
    <property type="entry name" value="Pentatricopeptide repeat-containing protein"/>
    <property type="match status" value="1"/>
</dbReference>
<dbReference type="InterPro" id="IPR046848">
    <property type="entry name" value="E_motif"/>
</dbReference>
<dbReference type="AlphaFoldDB" id="A0A0K9NR58"/>
<sequence length="631" mass="70723">MLVREAVIEVFYQLLKRCSTASQVKQLHAHLIIFPPPQPPLPPPPSLLHGFVRTYNATGCLTHAILLFDRSPPPPSNSNVLWNVLIRSFSKSNPKATVNYSKHSILLFCRMLLFSRPDNYTFTFSIAASSNLKSISTGESLHCLATKFGCGSDRDLFVGNSLISFYSVFSRMPEARKMFEEMPVRDVVSWTSTIDGYARSGDLFSANTLFEEMPVRRNDVSWAVVISGNIGAGMYEDGLKLFHRMLRTDTATRPNEAIIVSVLSSCSHMGALEQGKWIHAYVEKNSMNGPWSSNVSTALIDMYSKCGEIECAKQVFENATKPRDVWTWTSMISGFAMHGDGEAALGHFRYMVDVEGVKPDSVTFVAVLNGCSHSGLVRSGRWIFHNMSSIWRVAPEMEHYGCLIDLLGRAGELNRALETIMSDMPLSPDIVIWRSLLSSCRIHGDVPLAERVVREMSKFDEGRILLSNLYASVDYWEGVRSVRNSRSGTKKDPGCSWIEVKGQVHKFVASETLHPRIADVRTKLGEILRRAGDEGGYIANTKNVLFDLCEEEKEQAVGLHSEKLALAFGLMCSEEEDFGGVVRIMKNLRICEDCHSLMKSASLVFDRTIVVRDRSRFHSFVHGQCSCKDRW</sequence>
<dbReference type="InterPro" id="IPR002885">
    <property type="entry name" value="PPR_rpt"/>
</dbReference>
<keyword evidence="6" id="KW-1185">Reference proteome</keyword>
<dbReference type="PANTHER" id="PTHR47926">
    <property type="entry name" value="PENTATRICOPEPTIDE REPEAT-CONTAINING PROTEIN"/>
    <property type="match status" value="1"/>
</dbReference>
<dbReference type="Pfam" id="PF20431">
    <property type="entry name" value="E_motif"/>
    <property type="match status" value="1"/>
</dbReference>
<dbReference type="Pfam" id="PF01535">
    <property type="entry name" value="PPR"/>
    <property type="match status" value="4"/>
</dbReference>
<dbReference type="GO" id="GO:0009451">
    <property type="term" value="P:RNA modification"/>
    <property type="evidence" value="ECO:0000318"/>
    <property type="project" value="GO_Central"/>
</dbReference>
<proteinExistence type="inferred from homology"/>
<evidence type="ECO:0000256" key="2">
    <source>
        <dbReference type="ARBA" id="ARBA00022737"/>
    </source>
</evidence>
<dbReference type="EMBL" id="LFYR01001927">
    <property type="protein sequence ID" value="KMZ58470.1"/>
    <property type="molecule type" value="Genomic_DNA"/>
</dbReference>
<evidence type="ECO:0000256" key="3">
    <source>
        <dbReference type="PROSITE-ProRule" id="PRU00708"/>
    </source>
</evidence>
<dbReference type="NCBIfam" id="TIGR00756">
    <property type="entry name" value="PPR"/>
    <property type="match status" value="1"/>
</dbReference>
<organism evidence="5 6">
    <name type="scientific">Zostera marina</name>
    <name type="common">Eelgrass</name>
    <dbReference type="NCBI Taxonomy" id="29655"/>
    <lineage>
        <taxon>Eukaryota</taxon>
        <taxon>Viridiplantae</taxon>
        <taxon>Streptophyta</taxon>
        <taxon>Embryophyta</taxon>
        <taxon>Tracheophyta</taxon>
        <taxon>Spermatophyta</taxon>
        <taxon>Magnoliopsida</taxon>
        <taxon>Liliopsida</taxon>
        <taxon>Zosteraceae</taxon>
        <taxon>Zostera</taxon>
    </lineage>
</organism>
<evidence type="ECO:0000313" key="5">
    <source>
        <dbReference type="EMBL" id="KMZ58470.1"/>
    </source>
</evidence>
<protein>
    <submittedName>
        <fullName evidence="5">Pentatricopeptide repeat-containing protein</fullName>
    </submittedName>
</protein>
<gene>
    <name evidence="5" type="ORF">ZOSMA_76G00260</name>
</gene>
<dbReference type="PANTHER" id="PTHR47926:SF344">
    <property type="entry name" value="OS07G0636900 PROTEIN"/>
    <property type="match status" value="1"/>
</dbReference>
<dbReference type="GO" id="GO:0003729">
    <property type="term" value="F:mRNA binding"/>
    <property type="evidence" value="ECO:0007669"/>
    <property type="project" value="UniProtKB-ARBA"/>
</dbReference>
<dbReference type="GO" id="GO:0008270">
    <property type="term" value="F:zinc ion binding"/>
    <property type="evidence" value="ECO:0007669"/>
    <property type="project" value="InterPro"/>
</dbReference>
<dbReference type="Gene3D" id="1.25.40.10">
    <property type="entry name" value="Tetratricopeptide repeat domain"/>
    <property type="match status" value="3"/>
</dbReference>
<dbReference type="PROSITE" id="PS51375">
    <property type="entry name" value="PPR"/>
    <property type="match status" value="2"/>
</dbReference>
<evidence type="ECO:0000313" key="6">
    <source>
        <dbReference type="Proteomes" id="UP000036987"/>
    </source>
</evidence>
<reference evidence="6" key="1">
    <citation type="journal article" date="2016" name="Nature">
        <title>The genome of the seagrass Zostera marina reveals angiosperm adaptation to the sea.</title>
        <authorList>
            <person name="Olsen J.L."/>
            <person name="Rouze P."/>
            <person name="Verhelst B."/>
            <person name="Lin Y.-C."/>
            <person name="Bayer T."/>
            <person name="Collen J."/>
            <person name="Dattolo E."/>
            <person name="De Paoli E."/>
            <person name="Dittami S."/>
            <person name="Maumus F."/>
            <person name="Michel G."/>
            <person name="Kersting A."/>
            <person name="Lauritano C."/>
            <person name="Lohaus R."/>
            <person name="Toepel M."/>
            <person name="Tonon T."/>
            <person name="Vanneste K."/>
            <person name="Amirebrahimi M."/>
            <person name="Brakel J."/>
            <person name="Bostroem C."/>
            <person name="Chovatia M."/>
            <person name="Grimwood J."/>
            <person name="Jenkins J.W."/>
            <person name="Jueterbock A."/>
            <person name="Mraz A."/>
            <person name="Stam W.T."/>
            <person name="Tice H."/>
            <person name="Bornberg-Bauer E."/>
            <person name="Green P.J."/>
            <person name="Pearson G.A."/>
            <person name="Procaccini G."/>
            <person name="Duarte C.M."/>
            <person name="Schmutz J."/>
            <person name="Reusch T.B.H."/>
            <person name="Van de Peer Y."/>
        </authorList>
    </citation>
    <scope>NUCLEOTIDE SEQUENCE [LARGE SCALE GENOMIC DNA]</scope>
    <source>
        <strain evidence="6">cv. Finnish</strain>
    </source>
</reference>
<dbReference type="InterPro" id="IPR011990">
    <property type="entry name" value="TPR-like_helical_dom_sf"/>
</dbReference>
<accession>A0A0K9NR58</accession>
<dbReference type="Pfam" id="PF14432">
    <property type="entry name" value="DYW_deaminase"/>
    <property type="match status" value="1"/>
</dbReference>
<dbReference type="OMA" id="ITSCSHQ"/>
<feature type="repeat" description="PPR" evidence="3">
    <location>
        <begin position="324"/>
        <end position="359"/>
    </location>
</feature>
<feature type="repeat" description="PPR" evidence="3">
    <location>
        <begin position="186"/>
        <end position="220"/>
    </location>
</feature>
<dbReference type="Proteomes" id="UP000036987">
    <property type="component" value="Unassembled WGS sequence"/>
</dbReference>